<name>M5CC35_THACB</name>
<dbReference type="PANTHER" id="PTHR46579">
    <property type="entry name" value="F5/8 TYPE C DOMAIN-CONTAINING PROTEIN-RELATED"/>
    <property type="match status" value="1"/>
</dbReference>
<dbReference type="Proteomes" id="UP000012065">
    <property type="component" value="Unassembled WGS sequence"/>
</dbReference>
<dbReference type="Pfam" id="PF02992">
    <property type="entry name" value="Transposase_21"/>
    <property type="match status" value="1"/>
</dbReference>
<dbReference type="HOGENOM" id="CLU_026593_2_0_1"/>
<dbReference type="PANTHER" id="PTHR46579:SF2">
    <property type="entry name" value="C2H2-TYPE DOMAIN-CONTAINING PROTEIN"/>
    <property type="match status" value="1"/>
</dbReference>
<dbReference type="AlphaFoldDB" id="M5CC35"/>
<comment type="caution">
    <text evidence="1">The sequence shown here is derived from an EMBL/GenBank/DDBJ whole genome shotgun (WGS) entry which is preliminary data.</text>
</comment>
<evidence type="ECO:0000313" key="1">
    <source>
        <dbReference type="EMBL" id="CCO36635.1"/>
    </source>
</evidence>
<dbReference type="InterPro" id="IPR004242">
    <property type="entry name" value="Transposase_21"/>
</dbReference>
<proteinExistence type="predicted"/>
<dbReference type="EMBL" id="CAOJ01016250">
    <property type="protein sequence ID" value="CCO36635.1"/>
    <property type="molecule type" value="Genomic_DNA"/>
</dbReference>
<accession>M5CC35</accession>
<sequence length="434" mass="49288">MAQKLRYQAERKAEDNVLWDIFDGAHYNCLCGKRVVVGGNTLGHRYFSKPTNIALGLSSNGFGPFKSRKQSCWPLLVFNYNLPPSIRTCLENMLCLGIIPGPNSPKEINTFLEPFIDELELLARGVPAHNASANHPVTLHAYLLACFGDMPAVAKLMCMKGHNGKQPCWACRIRAVYASAGKRTYYTPLSQHFIPGIPRIWRYDPLNLPLRMHVDYLEQALHIGASNNNTTEARRSRCTGINSLSPLARIASLDFAVSFPHDFMHAMFENVVPMLLDLWTCTGKWAKFGLSDKEYHLHPDVWAEIGKACAASVNLINTCLAFEITHEGIQEVRTDFAQWVRDFEHLYVRNDKSWLRLCTLPLHSLLHIADNIKNMGPVWAYWAFPMERFCGALARASKSQRYPYSSLNCCVLQTLQLLQIKHMYNLTEQLDLED</sequence>
<evidence type="ECO:0008006" key="3">
    <source>
        <dbReference type="Google" id="ProtNLM"/>
    </source>
</evidence>
<protein>
    <recommendedName>
        <fullName evidence="3">Transposase family Tnp2 protein</fullName>
    </recommendedName>
</protein>
<gene>
    <name evidence="1" type="ORF">BN14_10777</name>
</gene>
<evidence type="ECO:0000313" key="2">
    <source>
        <dbReference type="Proteomes" id="UP000012065"/>
    </source>
</evidence>
<organism evidence="1 2">
    <name type="scientific">Thanatephorus cucumeris (strain AG1-IB / isolate 7/3/14)</name>
    <name type="common">Lettuce bottom rot fungus</name>
    <name type="synonym">Rhizoctonia solani</name>
    <dbReference type="NCBI Taxonomy" id="1108050"/>
    <lineage>
        <taxon>Eukaryota</taxon>
        <taxon>Fungi</taxon>
        <taxon>Dikarya</taxon>
        <taxon>Basidiomycota</taxon>
        <taxon>Agaricomycotina</taxon>
        <taxon>Agaricomycetes</taxon>
        <taxon>Cantharellales</taxon>
        <taxon>Ceratobasidiaceae</taxon>
        <taxon>Rhizoctonia</taxon>
        <taxon>Rhizoctonia solani AG-1</taxon>
    </lineage>
</organism>
<reference evidence="1 2" key="1">
    <citation type="journal article" date="2013" name="J. Biotechnol.">
        <title>Establishment and interpretation of the genome sequence of the phytopathogenic fungus Rhizoctonia solani AG1-IB isolate 7/3/14.</title>
        <authorList>
            <person name="Wibberg D.W."/>
            <person name="Jelonek L.J."/>
            <person name="Rupp O.R."/>
            <person name="Hennig M.H."/>
            <person name="Eikmeyer F.E."/>
            <person name="Goesmann A.G."/>
            <person name="Hartmann A.H."/>
            <person name="Borriss R.B."/>
            <person name="Grosch R.G."/>
            <person name="Puehler A.P."/>
            <person name="Schlueter A.S."/>
        </authorList>
    </citation>
    <scope>NUCLEOTIDE SEQUENCE [LARGE SCALE GENOMIC DNA]</scope>
    <source>
        <strain evidence="2">AG1-IB / isolate 7/3/14</strain>
    </source>
</reference>